<dbReference type="Gene3D" id="1.10.238.160">
    <property type="match status" value="1"/>
</dbReference>
<organism evidence="1 2">
    <name type="scientific">Kangsaoukella pontilimi</name>
    <dbReference type="NCBI Taxonomy" id="2691042"/>
    <lineage>
        <taxon>Bacteria</taxon>
        <taxon>Pseudomonadati</taxon>
        <taxon>Pseudomonadota</taxon>
        <taxon>Alphaproteobacteria</taxon>
        <taxon>Rhodobacterales</taxon>
        <taxon>Paracoccaceae</taxon>
        <taxon>Kangsaoukella</taxon>
    </lineage>
</organism>
<reference evidence="1 2" key="1">
    <citation type="submission" date="2019-12" db="EMBL/GenBank/DDBJ databases">
        <authorList>
            <person name="Lee S.D."/>
        </authorList>
    </citation>
    <scope>NUCLEOTIDE SEQUENCE [LARGE SCALE GENOMIC DNA]</scope>
    <source>
        <strain evidence="1 2">GH1-50</strain>
    </source>
</reference>
<keyword evidence="2" id="KW-1185">Reference proteome</keyword>
<evidence type="ECO:0000313" key="1">
    <source>
        <dbReference type="EMBL" id="MXQ08020.1"/>
    </source>
</evidence>
<accession>A0A7C9MVZ6</accession>
<dbReference type="EMBL" id="WUPT01000001">
    <property type="protein sequence ID" value="MXQ08020.1"/>
    <property type="molecule type" value="Genomic_DNA"/>
</dbReference>
<dbReference type="InterPro" id="IPR010260">
    <property type="entry name" value="AlpA"/>
</dbReference>
<comment type="caution">
    <text evidence="1">The sequence shown here is derived from an EMBL/GenBank/DDBJ whole genome shotgun (WGS) entry which is preliminary data.</text>
</comment>
<dbReference type="AlphaFoldDB" id="A0A7C9MVZ6"/>
<gene>
    <name evidence="1" type="ORF">GQ651_09200</name>
</gene>
<sequence length="87" mass="9663">MTTAFISESLWTEVPPTGRLLRPAEVCERVGLSRSQVYELIRRGEFPPFIKLSPGTSAMPEAWLDQFIVAKARDAVSDTQSSPPIKT</sequence>
<proteinExistence type="predicted"/>
<dbReference type="Pfam" id="PF05930">
    <property type="entry name" value="Phage_AlpA"/>
    <property type="match status" value="1"/>
</dbReference>
<protein>
    <submittedName>
        <fullName evidence="1">AlpA family phage regulatory protein</fullName>
    </submittedName>
</protein>
<evidence type="ECO:0000313" key="2">
    <source>
        <dbReference type="Proteomes" id="UP000480350"/>
    </source>
</evidence>
<name>A0A7C9MVZ6_9RHOB</name>
<dbReference type="Proteomes" id="UP000480350">
    <property type="component" value="Unassembled WGS sequence"/>
</dbReference>
<reference evidence="1 2" key="2">
    <citation type="submission" date="2020-03" db="EMBL/GenBank/DDBJ databases">
        <title>Kangsaoukella pontilimi gen. nov., sp. nov., a new member of the family Rhodobacteraceae isolated from a tidal mudflat.</title>
        <authorList>
            <person name="Kim I.S."/>
        </authorList>
    </citation>
    <scope>NUCLEOTIDE SEQUENCE [LARGE SCALE GENOMIC DNA]</scope>
    <source>
        <strain evidence="1 2">GH1-50</strain>
    </source>
</reference>